<evidence type="ECO:0000313" key="11">
    <source>
        <dbReference type="EMBL" id="PJK27994.1"/>
    </source>
</evidence>
<name>A0A2M9FX14_9PROT</name>
<dbReference type="PANTHER" id="PTHR35603:SF2">
    <property type="entry name" value="OUTER MEMBRANE LIPOPROTEIN"/>
    <property type="match status" value="1"/>
</dbReference>
<dbReference type="Pfam" id="PF16998">
    <property type="entry name" value="17kDa_Anti_2"/>
    <property type="match status" value="1"/>
</dbReference>
<gene>
    <name evidence="11" type="ORF">CVT23_19605</name>
</gene>
<evidence type="ECO:0000256" key="6">
    <source>
        <dbReference type="ARBA" id="ARBA00023139"/>
    </source>
</evidence>
<evidence type="ECO:0000256" key="3">
    <source>
        <dbReference type="ARBA" id="ARBA00015281"/>
    </source>
</evidence>
<evidence type="ECO:0000313" key="12">
    <source>
        <dbReference type="Proteomes" id="UP000229498"/>
    </source>
</evidence>
<keyword evidence="4" id="KW-0732">Signal</keyword>
<dbReference type="PROSITE" id="PS51257">
    <property type="entry name" value="PROKAR_LIPOPROTEIN"/>
    <property type="match status" value="1"/>
</dbReference>
<dbReference type="OrthoDB" id="5402098at2"/>
<keyword evidence="7" id="KW-0449">Lipoprotein</keyword>
<feature type="compositionally biased region" description="Polar residues" evidence="8">
    <location>
        <begin position="87"/>
        <end position="116"/>
    </location>
</feature>
<dbReference type="InterPro" id="IPR016364">
    <property type="entry name" value="Surface_antigen_Rickettsia"/>
</dbReference>
<evidence type="ECO:0000256" key="4">
    <source>
        <dbReference type="ARBA" id="ARBA00022729"/>
    </source>
</evidence>
<dbReference type="AlphaFoldDB" id="A0A2M9FX14"/>
<keyword evidence="12" id="KW-1185">Reference proteome</keyword>
<dbReference type="EMBL" id="PHIG01000052">
    <property type="protein sequence ID" value="PJK27994.1"/>
    <property type="molecule type" value="Genomic_DNA"/>
</dbReference>
<evidence type="ECO:0000256" key="8">
    <source>
        <dbReference type="SAM" id="MobiDB-lite"/>
    </source>
</evidence>
<evidence type="ECO:0000256" key="7">
    <source>
        <dbReference type="ARBA" id="ARBA00023288"/>
    </source>
</evidence>
<organism evidence="11 12">
    <name type="scientific">Minwuia thermotolerans</name>
    <dbReference type="NCBI Taxonomy" id="2056226"/>
    <lineage>
        <taxon>Bacteria</taxon>
        <taxon>Pseudomonadati</taxon>
        <taxon>Pseudomonadota</taxon>
        <taxon>Alphaproteobacteria</taxon>
        <taxon>Minwuiales</taxon>
        <taxon>Minwuiaceae</taxon>
        <taxon>Minwuia</taxon>
    </lineage>
</organism>
<dbReference type="InterPro" id="IPR008816">
    <property type="entry name" value="Gly_zipper_2TM_dom"/>
</dbReference>
<dbReference type="PIRSF" id="PIRSF002721">
    <property type="entry name" value="Surface_antigen_Rickettsia"/>
    <property type="match status" value="1"/>
</dbReference>
<keyword evidence="5" id="KW-0472">Membrane</keyword>
<comment type="subcellular location">
    <subcellularLocation>
        <location evidence="1">Cell outer membrane</location>
        <topology evidence="1">Lipid-anchor</topology>
    </subcellularLocation>
</comment>
<evidence type="ECO:0000259" key="9">
    <source>
        <dbReference type="Pfam" id="PF05433"/>
    </source>
</evidence>
<dbReference type="PANTHER" id="PTHR35603">
    <property type="match status" value="1"/>
</dbReference>
<dbReference type="Proteomes" id="UP000229498">
    <property type="component" value="Unassembled WGS sequence"/>
</dbReference>
<evidence type="ECO:0000256" key="2">
    <source>
        <dbReference type="ARBA" id="ARBA00008681"/>
    </source>
</evidence>
<dbReference type="InterPro" id="IPR032635">
    <property type="entry name" value="Anti_2"/>
</dbReference>
<keyword evidence="6" id="KW-0564">Palmitate</keyword>
<dbReference type="GO" id="GO:0009279">
    <property type="term" value="C:cell outer membrane"/>
    <property type="evidence" value="ECO:0007669"/>
    <property type="project" value="UniProtKB-SubCell"/>
</dbReference>
<proteinExistence type="inferred from homology"/>
<reference evidence="11 12" key="1">
    <citation type="submission" date="2017-11" db="EMBL/GenBank/DDBJ databases">
        <title>Draft genome sequence of Rhizobiales bacterium SY3-13.</title>
        <authorList>
            <person name="Sun C."/>
        </authorList>
    </citation>
    <scope>NUCLEOTIDE SEQUENCE [LARGE SCALE GENOMIC DNA]</scope>
    <source>
        <strain evidence="11 12">SY3-13</strain>
    </source>
</reference>
<dbReference type="RefSeq" id="WP_109794893.1">
    <property type="nucleotide sequence ID" value="NZ_PHIG01000052.1"/>
</dbReference>
<dbReference type="InterPro" id="IPR051407">
    <property type="entry name" value="Bact_OM_lipoprot/Surf_antigen"/>
</dbReference>
<protein>
    <recommendedName>
        <fullName evidence="3">17 kDa surface antigen</fullName>
    </recommendedName>
</protein>
<accession>A0A2M9FX14</accession>
<sequence length="160" mass="16526">MKSKIACIAVALTLGLAACETNTAGQKEVGGALIGAAVGGLLGSQIGGGAGQLAATAGGTLLGAYLGSEVGRSLDKSDRLYAERTAQRSLESSRSGTTSTWVNPDTQHSGTFTPTNTYRSADGLDCRDYQQRVIIDGRDELATGTACRQADGTWRIVNTR</sequence>
<comment type="similarity">
    <text evidence="2">Belongs to the rickettsiale 17 kDa surface antigen family.</text>
</comment>
<evidence type="ECO:0000256" key="1">
    <source>
        <dbReference type="ARBA" id="ARBA00004459"/>
    </source>
</evidence>
<feature type="domain" description="Surface antigen" evidence="10">
    <location>
        <begin position="75"/>
        <end position="158"/>
    </location>
</feature>
<evidence type="ECO:0000259" key="10">
    <source>
        <dbReference type="Pfam" id="PF16998"/>
    </source>
</evidence>
<comment type="caution">
    <text evidence="11">The sequence shown here is derived from an EMBL/GenBank/DDBJ whole genome shotgun (WGS) entry which is preliminary data.</text>
</comment>
<feature type="domain" description="Glycine zipper 2TM" evidence="9">
    <location>
        <begin position="30"/>
        <end position="71"/>
    </location>
</feature>
<dbReference type="Pfam" id="PF05433">
    <property type="entry name" value="Rick_17kDa_Anti"/>
    <property type="match status" value="1"/>
</dbReference>
<feature type="region of interest" description="Disordered" evidence="8">
    <location>
        <begin position="85"/>
        <end position="116"/>
    </location>
</feature>
<evidence type="ECO:0000256" key="5">
    <source>
        <dbReference type="ARBA" id="ARBA00023136"/>
    </source>
</evidence>